<dbReference type="AlphaFoldDB" id="A0A2K3ML26"/>
<sequence length="183" mass="19851">MRKGCLGSNLRCIATGVGRGVLQEDSMRFWGFIKMDEETANQNRLDVTREQKSGTKPWDVGSKYVVARNSSVGSMVNEWIEEEALSVDGDLDGVSEKSAATNSERLAWTSTVGPVDNNRNRCKLVTISPVLVKVSSSSEDETIALNTLTTLGEQQQNPSIQGINLEAGESLVAIGEQEGGRKM</sequence>
<proteinExistence type="predicted"/>
<reference evidence="1 2" key="1">
    <citation type="journal article" date="2014" name="Am. J. Bot.">
        <title>Genome assembly and annotation for red clover (Trifolium pratense; Fabaceae).</title>
        <authorList>
            <person name="Istvanek J."/>
            <person name="Jaros M."/>
            <person name="Krenek A."/>
            <person name="Repkova J."/>
        </authorList>
    </citation>
    <scope>NUCLEOTIDE SEQUENCE [LARGE SCALE GENOMIC DNA]</scope>
    <source>
        <strain evidence="2">cv. Tatra</strain>
        <tissue evidence="1">Young leaves</tissue>
    </source>
</reference>
<dbReference type="EMBL" id="ASHM01066512">
    <property type="protein sequence ID" value="PNX91523.1"/>
    <property type="molecule type" value="Genomic_DNA"/>
</dbReference>
<comment type="caution">
    <text evidence="1">The sequence shown here is derived from an EMBL/GenBank/DDBJ whole genome shotgun (WGS) entry which is preliminary data.</text>
</comment>
<organism evidence="1 2">
    <name type="scientific">Trifolium pratense</name>
    <name type="common">Red clover</name>
    <dbReference type="NCBI Taxonomy" id="57577"/>
    <lineage>
        <taxon>Eukaryota</taxon>
        <taxon>Viridiplantae</taxon>
        <taxon>Streptophyta</taxon>
        <taxon>Embryophyta</taxon>
        <taxon>Tracheophyta</taxon>
        <taxon>Spermatophyta</taxon>
        <taxon>Magnoliopsida</taxon>
        <taxon>eudicotyledons</taxon>
        <taxon>Gunneridae</taxon>
        <taxon>Pentapetalae</taxon>
        <taxon>rosids</taxon>
        <taxon>fabids</taxon>
        <taxon>Fabales</taxon>
        <taxon>Fabaceae</taxon>
        <taxon>Papilionoideae</taxon>
        <taxon>50 kb inversion clade</taxon>
        <taxon>NPAAA clade</taxon>
        <taxon>Hologalegina</taxon>
        <taxon>IRL clade</taxon>
        <taxon>Trifolieae</taxon>
        <taxon>Trifolium</taxon>
    </lineage>
</organism>
<evidence type="ECO:0000313" key="2">
    <source>
        <dbReference type="Proteomes" id="UP000236291"/>
    </source>
</evidence>
<accession>A0A2K3ML26</accession>
<feature type="non-terminal residue" evidence="1">
    <location>
        <position position="183"/>
    </location>
</feature>
<reference evidence="1 2" key="2">
    <citation type="journal article" date="2017" name="Front. Plant Sci.">
        <title>Gene Classification and Mining of Molecular Markers Useful in Red Clover (Trifolium pratense) Breeding.</title>
        <authorList>
            <person name="Istvanek J."/>
            <person name="Dluhosova J."/>
            <person name="Dluhos P."/>
            <person name="Patkova L."/>
            <person name="Nedelnik J."/>
            <person name="Repkova J."/>
        </authorList>
    </citation>
    <scope>NUCLEOTIDE SEQUENCE [LARGE SCALE GENOMIC DNA]</scope>
    <source>
        <strain evidence="2">cv. Tatra</strain>
        <tissue evidence="1">Young leaves</tissue>
    </source>
</reference>
<name>A0A2K3ML26_TRIPR</name>
<evidence type="ECO:0000313" key="1">
    <source>
        <dbReference type="EMBL" id="PNX91523.1"/>
    </source>
</evidence>
<gene>
    <name evidence="1" type="ORF">L195_g047654</name>
</gene>
<protein>
    <submittedName>
        <fullName evidence="1">Uncharacterized protein</fullName>
    </submittedName>
</protein>
<dbReference type="Proteomes" id="UP000236291">
    <property type="component" value="Unassembled WGS sequence"/>
</dbReference>